<comment type="similarity">
    <text evidence="5">Belongs to the class I-like SAM-binding methyltransferase superfamily. C5-methyltransferase family.</text>
</comment>
<dbReference type="EMBL" id="PXYL01000005">
    <property type="protein sequence ID" value="PSJ60772.1"/>
    <property type="molecule type" value="Genomic_DNA"/>
</dbReference>
<evidence type="ECO:0000313" key="8">
    <source>
        <dbReference type="Proteomes" id="UP000240653"/>
    </source>
</evidence>
<protein>
    <submittedName>
        <fullName evidence="7">Uncharacterized protein</fullName>
    </submittedName>
</protein>
<dbReference type="SUPFAM" id="SSF53335">
    <property type="entry name" value="S-adenosyl-L-methionine-dependent methyltransferases"/>
    <property type="match status" value="1"/>
</dbReference>
<dbReference type="PRINTS" id="PR00105">
    <property type="entry name" value="C5METTRFRASE"/>
</dbReference>
<proteinExistence type="inferred from homology"/>
<dbReference type="OrthoDB" id="9813719at2"/>
<evidence type="ECO:0000256" key="6">
    <source>
        <dbReference type="SAM" id="MobiDB-lite"/>
    </source>
</evidence>
<dbReference type="Proteomes" id="UP000240653">
    <property type="component" value="Unassembled WGS sequence"/>
</dbReference>
<keyword evidence="8" id="KW-1185">Reference proteome</keyword>
<comment type="caution">
    <text evidence="7">The sequence shown here is derived from an EMBL/GenBank/DDBJ whole genome shotgun (WGS) entry which is preliminary data.</text>
</comment>
<feature type="compositionally biased region" description="Basic and acidic residues" evidence="6">
    <location>
        <begin position="298"/>
        <end position="308"/>
    </location>
</feature>
<feature type="region of interest" description="Disordered" evidence="6">
    <location>
        <begin position="298"/>
        <end position="358"/>
    </location>
</feature>
<evidence type="ECO:0000256" key="1">
    <source>
        <dbReference type="ARBA" id="ARBA00022603"/>
    </source>
</evidence>
<keyword evidence="2 5" id="KW-0808">Transferase</keyword>
<dbReference type="GO" id="GO:0009307">
    <property type="term" value="P:DNA restriction-modification system"/>
    <property type="evidence" value="ECO:0007669"/>
    <property type="project" value="UniProtKB-KW"/>
</dbReference>
<evidence type="ECO:0000256" key="3">
    <source>
        <dbReference type="ARBA" id="ARBA00022747"/>
    </source>
</evidence>
<sequence length="441" mass="46368">MPNAADHGEKRGCCRSSRDRDGWRGLPAVQVIAGEEGGLNHVALCPEHLNILSICTGGGGLDLGVELAIPCARTVCMVEREAYAVAQLVSAMEEGLMAPAPIWSDATSFDGRRWRGCVDGLIGGIPCQPHSLAGKREGSDDERDLWSTARRIIVQSGAWFVLIENVTGMLSAKPGLDPGALRVWRDLQRLGFDVEGGLFTAAEVGASHERERVFILAVADGNHQQWRRQHQFIGGEGARARKQSGGDCIGISGVGLADAYCERLEGQRPDAGACGRQDAGRPAGLCDGTALVDAASVGRREGRAEPSLRRGGHTSACPDGAMGNAIGRGHNGRANDQIGGSRRRSPAQGAVRSPLFPPPPDALSSWAGVLASAPELEPAVRRVADGLASRLDIARVDRLRLLGNGVVPLEAAYAVRTLATRLAASGSAGATRLVRMMEIAG</sequence>
<evidence type="ECO:0000256" key="2">
    <source>
        <dbReference type="ARBA" id="ARBA00022679"/>
    </source>
</evidence>
<organism evidence="7 8">
    <name type="scientific">Pseudaminobacter soli</name>
    <name type="common">ex Li et al. 2025</name>
    <dbReference type="NCBI Taxonomy" id="1295366"/>
    <lineage>
        <taxon>Bacteria</taxon>
        <taxon>Pseudomonadati</taxon>
        <taxon>Pseudomonadota</taxon>
        <taxon>Alphaproteobacteria</taxon>
        <taxon>Hyphomicrobiales</taxon>
        <taxon>Phyllobacteriaceae</taxon>
        <taxon>Pseudaminobacter</taxon>
    </lineage>
</organism>
<reference evidence="7 8" key="1">
    <citation type="submission" date="2018-03" db="EMBL/GenBank/DDBJ databases">
        <title>The draft genome of Mesorhizobium soli JCM 19897.</title>
        <authorList>
            <person name="Li L."/>
            <person name="Liu L."/>
            <person name="Liang L."/>
            <person name="Wang T."/>
            <person name="Zhang X."/>
        </authorList>
    </citation>
    <scope>NUCLEOTIDE SEQUENCE [LARGE SCALE GENOMIC DNA]</scope>
    <source>
        <strain evidence="7 8">JCM 19897</strain>
    </source>
</reference>
<dbReference type="GO" id="GO:0032259">
    <property type="term" value="P:methylation"/>
    <property type="evidence" value="ECO:0007669"/>
    <property type="project" value="UniProtKB-KW"/>
</dbReference>
<dbReference type="Pfam" id="PF00145">
    <property type="entry name" value="DNA_methylase"/>
    <property type="match status" value="1"/>
</dbReference>
<dbReference type="PROSITE" id="PS51679">
    <property type="entry name" value="SAM_MT_C5"/>
    <property type="match status" value="1"/>
</dbReference>
<dbReference type="InterPro" id="IPR001525">
    <property type="entry name" value="C5_MeTfrase"/>
</dbReference>
<comment type="catalytic activity">
    <reaction evidence="4">
        <text>a 2'-deoxycytidine in DNA + S-adenosyl-L-methionine = a 5-methyl-2'-deoxycytidine in DNA + S-adenosyl-L-homocysteine + H(+)</text>
        <dbReference type="Rhea" id="RHEA:13681"/>
        <dbReference type="Rhea" id="RHEA-COMP:11369"/>
        <dbReference type="Rhea" id="RHEA-COMP:11370"/>
        <dbReference type="ChEBI" id="CHEBI:15378"/>
        <dbReference type="ChEBI" id="CHEBI:57856"/>
        <dbReference type="ChEBI" id="CHEBI:59789"/>
        <dbReference type="ChEBI" id="CHEBI:85452"/>
        <dbReference type="ChEBI" id="CHEBI:85454"/>
        <dbReference type="EC" id="2.1.1.37"/>
    </reaction>
</comment>
<keyword evidence="5" id="KW-0949">S-adenosyl-L-methionine</keyword>
<dbReference type="Gene3D" id="3.40.50.150">
    <property type="entry name" value="Vaccinia Virus protein VP39"/>
    <property type="match status" value="1"/>
</dbReference>
<keyword evidence="3" id="KW-0680">Restriction system</keyword>
<evidence type="ECO:0000256" key="4">
    <source>
        <dbReference type="ARBA" id="ARBA00047422"/>
    </source>
</evidence>
<evidence type="ECO:0000256" key="5">
    <source>
        <dbReference type="PROSITE-ProRule" id="PRU01016"/>
    </source>
</evidence>
<name>A0A2P7SE35_9HYPH</name>
<dbReference type="InterPro" id="IPR029063">
    <property type="entry name" value="SAM-dependent_MTases_sf"/>
</dbReference>
<accession>A0A2P7SE35</accession>
<dbReference type="GO" id="GO:0003886">
    <property type="term" value="F:DNA (cytosine-5-)-methyltransferase activity"/>
    <property type="evidence" value="ECO:0007669"/>
    <property type="project" value="UniProtKB-EC"/>
</dbReference>
<keyword evidence="1 5" id="KW-0489">Methyltransferase</keyword>
<gene>
    <name evidence="7" type="ORF">C7I85_12070</name>
</gene>
<evidence type="ECO:0000313" key="7">
    <source>
        <dbReference type="EMBL" id="PSJ60772.1"/>
    </source>
</evidence>
<feature type="active site" evidence="5">
    <location>
        <position position="127"/>
    </location>
</feature>
<dbReference type="AlphaFoldDB" id="A0A2P7SE35"/>